<keyword evidence="2" id="KW-0677">Repeat</keyword>
<organism evidence="8">
    <name type="scientific">Trypanosoma congolense (strain IL3000)</name>
    <dbReference type="NCBI Taxonomy" id="1068625"/>
    <lineage>
        <taxon>Eukaryota</taxon>
        <taxon>Discoba</taxon>
        <taxon>Euglenozoa</taxon>
        <taxon>Kinetoplastea</taxon>
        <taxon>Metakinetoplastina</taxon>
        <taxon>Trypanosomatida</taxon>
        <taxon>Trypanosomatidae</taxon>
        <taxon>Trypanosoma</taxon>
        <taxon>Nannomonas</taxon>
    </lineage>
</organism>
<evidence type="ECO:0000256" key="6">
    <source>
        <dbReference type="SAM" id="MobiDB-lite"/>
    </source>
</evidence>
<keyword evidence="3 5" id="KW-0863">Zinc-finger</keyword>
<evidence type="ECO:0000256" key="1">
    <source>
        <dbReference type="ARBA" id="ARBA00022723"/>
    </source>
</evidence>
<name>G0UZC7_TRYCI</name>
<evidence type="ECO:0000256" key="4">
    <source>
        <dbReference type="ARBA" id="ARBA00022833"/>
    </source>
</evidence>
<dbReference type="InterPro" id="IPR026319">
    <property type="entry name" value="ZC2HC1A/B-like"/>
</dbReference>
<feature type="region of interest" description="Disordered" evidence="6">
    <location>
        <begin position="248"/>
        <end position="294"/>
    </location>
</feature>
<dbReference type="InterPro" id="IPR049899">
    <property type="entry name" value="Znf_C2HC_C3H"/>
</dbReference>
<dbReference type="PANTHER" id="PTHR13555">
    <property type="entry name" value="C2H2 ZINC FINGER CGI-62-RELATED"/>
    <property type="match status" value="1"/>
</dbReference>
<feature type="compositionally biased region" description="Basic and acidic residues" evidence="6">
    <location>
        <begin position="268"/>
        <end position="293"/>
    </location>
</feature>
<dbReference type="VEuPathDB" id="TriTrypDB:TcIL3000.11.1290"/>
<dbReference type="Pfam" id="PF13913">
    <property type="entry name" value="zf-C2HC_2"/>
    <property type="match status" value="2"/>
</dbReference>
<feature type="region of interest" description="Disordered" evidence="6">
    <location>
        <begin position="82"/>
        <end position="130"/>
    </location>
</feature>
<evidence type="ECO:0000256" key="2">
    <source>
        <dbReference type="ARBA" id="ARBA00022737"/>
    </source>
</evidence>
<dbReference type="PANTHER" id="PTHR13555:SF65">
    <property type="entry name" value="C2H2-TYPE DOMAIN-CONTAINING PROTEIN"/>
    <property type="match status" value="1"/>
</dbReference>
<gene>
    <name evidence="8" type="ORF">TCIL3000_11_1290</name>
</gene>
<evidence type="ECO:0000259" key="7">
    <source>
        <dbReference type="PROSITE" id="PS52027"/>
    </source>
</evidence>
<feature type="compositionally biased region" description="Polar residues" evidence="6">
    <location>
        <begin position="418"/>
        <end position="451"/>
    </location>
</feature>
<feature type="region of interest" description="Disordered" evidence="6">
    <location>
        <begin position="417"/>
        <end position="452"/>
    </location>
</feature>
<evidence type="ECO:0000313" key="8">
    <source>
        <dbReference type="EMBL" id="CCC94746.1"/>
    </source>
</evidence>
<protein>
    <recommendedName>
        <fullName evidence="7">C2HC/C3H-type domain-containing protein</fullName>
    </recommendedName>
</protein>
<dbReference type="EMBL" id="HE575324">
    <property type="protein sequence ID" value="CCC94746.1"/>
    <property type="molecule type" value="Genomic_DNA"/>
</dbReference>
<accession>G0UZC7</accession>
<feature type="compositionally biased region" description="Basic and acidic residues" evidence="6">
    <location>
        <begin position="85"/>
        <end position="97"/>
    </location>
</feature>
<evidence type="ECO:0000256" key="3">
    <source>
        <dbReference type="ARBA" id="ARBA00022771"/>
    </source>
</evidence>
<sequence length="551" mass="60653">MGDPTATYSIHNRYDRINTSAEVCSRMETASVDEFVLTDDRFNAEYLMNEQRRLLEVSSAAEIRASSFLRLRLAAQQKLTMQHNQFRERRMRQDSALEPRVASRRPSTAQGNLAAGPSASLGTVQGPEQRNPDGVSLRCSGCFVCCPDITSLNIHKSSCRDYAALGNRRRDSNASQCMARCSNDRTYSNAPYSMDMQGLMSAREHFEDPSQITDVLTARGVQFSCNNQSSIYSGAYNEEGGHHASVAVFSPKTGSRSPSHSVPTPSSSRDDRIGNRPDGRESRYDDRGVHYSREMTPINPSLTRQNKRAMSIRVTSNDEVPASVAARHNAEAVNTASPILHQPGDRLDTDFSVDEGKYGSVPYQSNVSYSNLGGAVDSLRESSEAPDEPLRPCPSCGRHFFAFSRWPRHVAVCEQKRQQSSKGTASSRLNNGNVQPVTQTPHNTSIESVSTARRKARGSFLEKGKGIVNSNVGGSAEKFLNTSMHDRQPASRAGSTPASSQADGSHMEEGSKITDDRVLCPSCGRRFATHVAERHIPHCRERSEGNRSIRL</sequence>
<dbReference type="GO" id="GO:0008270">
    <property type="term" value="F:zinc ion binding"/>
    <property type="evidence" value="ECO:0007669"/>
    <property type="project" value="UniProtKB-KW"/>
</dbReference>
<dbReference type="PROSITE" id="PS52027">
    <property type="entry name" value="ZF_C2HC_C3H"/>
    <property type="match status" value="1"/>
</dbReference>
<dbReference type="AlphaFoldDB" id="G0UZC7"/>
<reference evidence="8" key="1">
    <citation type="journal article" date="2012" name="Proc. Natl. Acad. Sci. U.S.A.">
        <title>Antigenic diversity is generated by distinct evolutionary mechanisms in African trypanosome species.</title>
        <authorList>
            <person name="Jackson A.P."/>
            <person name="Berry A."/>
            <person name="Aslett M."/>
            <person name="Allison H.C."/>
            <person name="Burton P."/>
            <person name="Vavrova-Anderson J."/>
            <person name="Brown R."/>
            <person name="Browne H."/>
            <person name="Corton N."/>
            <person name="Hauser H."/>
            <person name="Gamble J."/>
            <person name="Gilderthorp R."/>
            <person name="Marcello L."/>
            <person name="McQuillan J."/>
            <person name="Otto T.D."/>
            <person name="Quail M.A."/>
            <person name="Sanders M.J."/>
            <person name="van Tonder A."/>
            <person name="Ginger M.L."/>
            <person name="Field M.C."/>
            <person name="Barry J.D."/>
            <person name="Hertz-Fowler C."/>
            <person name="Berriman M."/>
        </authorList>
    </citation>
    <scope>NUCLEOTIDE SEQUENCE</scope>
    <source>
        <strain evidence="8">IL3000</strain>
    </source>
</reference>
<keyword evidence="4" id="KW-0862">Zinc</keyword>
<proteinExistence type="predicted"/>
<feature type="region of interest" description="Disordered" evidence="6">
    <location>
        <begin position="486"/>
        <end position="513"/>
    </location>
</feature>
<evidence type="ECO:0000256" key="5">
    <source>
        <dbReference type="PROSITE-ProRule" id="PRU01371"/>
    </source>
</evidence>
<feature type="domain" description="C2HC/C3H-type" evidence="7">
    <location>
        <begin position="516"/>
        <end position="545"/>
    </location>
</feature>
<feature type="compositionally biased region" description="Polar residues" evidence="6">
    <location>
        <begin position="493"/>
        <end position="503"/>
    </location>
</feature>
<feature type="compositionally biased region" description="Low complexity" evidence="6">
    <location>
        <begin position="255"/>
        <end position="267"/>
    </location>
</feature>
<keyword evidence="1" id="KW-0479">Metal-binding</keyword>